<evidence type="ECO:0000313" key="3">
    <source>
        <dbReference type="EMBL" id="ADB32397.1"/>
    </source>
</evidence>
<dbReference type="EMBL" id="CP001736">
    <property type="protein sequence ID" value="ADB32397.1"/>
    <property type="molecule type" value="Genomic_DNA"/>
</dbReference>
<dbReference type="Pfam" id="PF00271">
    <property type="entry name" value="Helicase_C"/>
    <property type="match status" value="1"/>
</dbReference>
<feature type="domain" description="Helicase ATP-binding" evidence="1">
    <location>
        <begin position="142"/>
        <end position="313"/>
    </location>
</feature>
<reference evidence="3 4" key="2">
    <citation type="journal article" date="2010" name="Stand. Genomic Sci.">
        <title>Complete genome sequence of Kribbella flavida type strain (IFO 14399).</title>
        <authorList>
            <person name="Pukall R."/>
            <person name="Lapidus A."/>
            <person name="Glavina Del Rio T."/>
            <person name="Copeland A."/>
            <person name="Tice H."/>
            <person name="Cheng J.-F."/>
            <person name="Lucas S."/>
            <person name="Chen F."/>
            <person name="Nolan M."/>
            <person name="LaButti K."/>
            <person name="Pati A."/>
            <person name="Ivanova N."/>
            <person name="Mavrommatis K."/>
            <person name="Mikhailova N."/>
            <person name="Pitluck S."/>
            <person name="Bruce D."/>
            <person name="Goodwin L."/>
            <person name="Land M."/>
            <person name="Hauser L."/>
            <person name="Chang Y.-J."/>
            <person name="Jeffries C.D."/>
            <person name="Chen A."/>
            <person name="Palaniappan K."/>
            <person name="Chain P."/>
            <person name="Rohde M."/>
            <person name="Goeker M."/>
            <person name="Bristow J."/>
            <person name="Eisen J.A."/>
            <person name="Markowitz V."/>
            <person name="Hugenholtz P."/>
            <person name="Kyrpides N.C."/>
            <person name="Klenk H.-P."/>
            <person name="Brettin T."/>
        </authorList>
    </citation>
    <scope>NUCLEOTIDE SEQUENCE [LARGE SCALE GENOMIC DNA]</scope>
    <source>
        <strain evidence="4">DSM 17836 / JCM 10339 / NBRC 14399</strain>
    </source>
</reference>
<dbReference type="InterPro" id="IPR027417">
    <property type="entry name" value="P-loop_NTPase"/>
</dbReference>
<dbReference type="GO" id="GO:0005524">
    <property type="term" value="F:ATP binding"/>
    <property type="evidence" value="ECO:0007669"/>
    <property type="project" value="InterPro"/>
</dbReference>
<dbReference type="RefSeq" id="WP_012920953.1">
    <property type="nucleotide sequence ID" value="NC_013729.1"/>
</dbReference>
<dbReference type="Pfam" id="PF04851">
    <property type="entry name" value="ResIII"/>
    <property type="match status" value="1"/>
</dbReference>
<dbReference type="InterPro" id="IPR014001">
    <property type="entry name" value="Helicase_ATP-bd"/>
</dbReference>
<evidence type="ECO:0000259" key="2">
    <source>
        <dbReference type="PROSITE" id="PS51194"/>
    </source>
</evidence>
<dbReference type="SMART" id="SM00487">
    <property type="entry name" value="DEXDc"/>
    <property type="match status" value="1"/>
</dbReference>
<organism evidence="3 4">
    <name type="scientific">Kribbella flavida (strain DSM 17836 / JCM 10339 / NBRC 14399)</name>
    <dbReference type="NCBI Taxonomy" id="479435"/>
    <lineage>
        <taxon>Bacteria</taxon>
        <taxon>Bacillati</taxon>
        <taxon>Actinomycetota</taxon>
        <taxon>Actinomycetes</taxon>
        <taxon>Propionibacteriales</taxon>
        <taxon>Kribbellaceae</taxon>
        <taxon>Kribbella</taxon>
    </lineage>
</organism>
<sequence length="1078" mass="119983">MTESDAGVGDRGGWRSANVWAREENIDGNRIRQLRVPASRFDLVSGEPSALTVSNAYGTWAAATVDRPLDAGALWVRLPVGARPGDRLSQATWNAPADALQLQDPADVLRSYDGAIGFSEASDSKPGLRTPQLGALHAVLGYWTTNQKQAATVVMPTGTGKTETMLALLVAAKPERLLVLVPSDSLRDQIAGKFETLGVLQELGIVSNMAVRPVVGRVAHGFSSVAHATSFAEACNVIVATPQSLSASEQEAFEAMLGACSHLFVDEAHHVAARTWTEIRERFADKNVVQFTATPFREDGKHLQGRTIYSFPLREAQAQNYFSKINYKSIIDFDNVDLAVATQSVERLRSDLNNNFDHVLMARVSGIPRAMAVLPLYQQLAADLNPVIINSQMSKKHQRDALRAVRARDSHIIICVNMLGEGFDLPALKIAAVHDPQKSLGVTLQFIGRFARTSSTGQYGEASMFVARSEMDIDRRLRELYAEDSDWNLIVRDLSEAAVQEQHDISDFEAGFTSRPPEVDLRSLLPKMSTVVYRAPTAKWEPNNVVEFFGEDSFYTFPIGLNQSAGVAWFVIENRNKVRWGDLKTIEEVSYELYVLYFNEQTKLLYINNSANDGVFEELAEAVLGAGARRFTGSSVYRAMADIDRLVPTNVGVLDAHNQFRRFSMHVGPDVTESFSQAEASTKSQTNISGSGYRDGEIVNISASLKGRIWSHATASTIKEWCDWCDSIGKKLLDETISIEKVIGQFILPEELTSLPSGVLLAVEWPWLVHTLQADSMRLSYAGSVHQAVFTDLVPETEPINGAFRFAVESGSWSVPYEATVESDRILYRCARDTEIVILRAGSEVRLSDWLNKFGLLFILDGDRIIENDLLYKPKWDRTPYDRQKLTVLDWGNTKLNIESQTHEKLQESIQYRSLIELQADSEPWDLIIDDDGKGEIADLVAMRIDAEGLLVKLVHCKYAHEGKVGARLADLYEVCGQAQKSVVWRRSDLGPFFRALHDRARKKNQRDGVSPFEVGDIRKLYEIRDKATILRRRMEIVIAQPGLSRSKATTQQFDLLASTEAYLRTTVNAPLAIWCSA</sequence>
<name>D2PKT0_KRIFD</name>
<dbReference type="HOGENOM" id="CLU_011686_0_0_11"/>
<dbReference type="eggNOG" id="COG1061">
    <property type="taxonomic scope" value="Bacteria"/>
</dbReference>
<dbReference type="KEGG" id="kfl:Kfla_3337"/>
<dbReference type="PANTHER" id="PTHR47396:SF1">
    <property type="entry name" value="ATP-DEPENDENT HELICASE IRC3-RELATED"/>
    <property type="match status" value="1"/>
</dbReference>
<dbReference type="STRING" id="479435.Kfla_3337"/>
<feature type="domain" description="Helicase C-terminal" evidence="2">
    <location>
        <begin position="317"/>
        <end position="506"/>
    </location>
</feature>
<dbReference type="GO" id="GO:0003677">
    <property type="term" value="F:DNA binding"/>
    <property type="evidence" value="ECO:0007669"/>
    <property type="project" value="InterPro"/>
</dbReference>
<proteinExistence type="predicted"/>
<keyword evidence="4" id="KW-1185">Reference proteome</keyword>
<dbReference type="GO" id="GO:0016787">
    <property type="term" value="F:hydrolase activity"/>
    <property type="evidence" value="ECO:0007669"/>
    <property type="project" value="InterPro"/>
</dbReference>
<dbReference type="CDD" id="cd17926">
    <property type="entry name" value="DEXHc_RE"/>
    <property type="match status" value="1"/>
</dbReference>
<dbReference type="SMART" id="SM00490">
    <property type="entry name" value="HELICc"/>
    <property type="match status" value="1"/>
</dbReference>
<dbReference type="CDD" id="cd18785">
    <property type="entry name" value="SF2_C"/>
    <property type="match status" value="1"/>
</dbReference>
<evidence type="ECO:0000313" key="4">
    <source>
        <dbReference type="Proteomes" id="UP000007967"/>
    </source>
</evidence>
<dbReference type="Proteomes" id="UP000007967">
    <property type="component" value="Chromosome"/>
</dbReference>
<dbReference type="InterPro" id="IPR006935">
    <property type="entry name" value="Helicase/UvrB_N"/>
</dbReference>
<dbReference type="PROSITE" id="PS51194">
    <property type="entry name" value="HELICASE_CTER"/>
    <property type="match status" value="1"/>
</dbReference>
<dbReference type="Gene3D" id="3.40.50.300">
    <property type="entry name" value="P-loop containing nucleotide triphosphate hydrolases"/>
    <property type="match status" value="2"/>
</dbReference>
<dbReference type="InterPro" id="IPR050742">
    <property type="entry name" value="Helicase_Restrict-Modif_Enz"/>
</dbReference>
<dbReference type="PROSITE" id="PS51192">
    <property type="entry name" value="HELICASE_ATP_BIND_1"/>
    <property type="match status" value="1"/>
</dbReference>
<accession>D2PKT0</accession>
<dbReference type="InterPro" id="IPR001650">
    <property type="entry name" value="Helicase_C-like"/>
</dbReference>
<dbReference type="SUPFAM" id="SSF52540">
    <property type="entry name" value="P-loop containing nucleoside triphosphate hydrolases"/>
    <property type="match status" value="1"/>
</dbReference>
<reference evidence="4" key="1">
    <citation type="submission" date="2009-09" db="EMBL/GenBank/DDBJ databases">
        <title>The complete genome of Kribbella flavida DSM 17836.</title>
        <authorList>
            <consortium name="US DOE Joint Genome Institute (JGI-PGF)"/>
            <person name="Lucas S."/>
            <person name="Copeland A."/>
            <person name="Lapidus A."/>
            <person name="Glavina del Rio T."/>
            <person name="Dalin E."/>
            <person name="Tice H."/>
            <person name="Bruce D."/>
            <person name="Goodwin L."/>
            <person name="Pitluck S."/>
            <person name="Kyrpides N."/>
            <person name="Mavromatis K."/>
            <person name="Ivanova N."/>
            <person name="Saunders E."/>
            <person name="Brettin T."/>
            <person name="Detter J.C."/>
            <person name="Han C."/>
            <person name="Larimer F."/>
            <person name="Land M."/>
            <person name="Hauser L."/>
            <person name="Markowitz V."/>
            <person name="Cheng J.-F."/>
            <person name="Hugenholtz P."/>
            <person name="Woyke T."/>
            <person name="Wu D."/>
            <person name="Pukall R."/>
            <person name="Klenk H.-P."/>
            <person name="Eisen J.A."/>
        </authorList>
    </citation>
    <scope>NUCLEOTIDE SEQUENCE [LARGE SCALE GENOMIC DNA]</scope>
    <source>
        <strain evidence="4">DSM 17836 / JCM 10339 / NBRC 14399</strain>
    </source>
</reference>
<dbReference type="AlphaFoldDB" id="D2PKT0"/>
<dbReference type="GO" id="GO:0005829">
    <property type="term" value="C:cytosol"/>
    <property type="evidence" value="ECO:0007669"/>
    <property type="project" value="TreeGrafter"/>
</dbReference>
<gene>
    <name evidence="3" type="ordered locus">Kfla_3337</name>
</gene>
<dbReference type="OrthoDB" id="9776021at2"/>
<dbReference type="PANTHER" id="PTHR47396">
    <property type="entry name" value="TYPE I RESTRICTION ENZYME ECOKI R PROTEIN"/>
    <property type="match status" value="1"/>
</dbReference>
<evidence type="ECO:0000259" key="1">
    <source>
        <dbReference type="PROSITE" id="PS51192"/>
    </source>
</evidence>
<protein>
    <submittedName>
        <fullName evidence="3">Type III restriction protein res subunit</fullName>
    </submittedName>
</protein>